<dbReference type="EMBL" id="JACOFU010000009">
    <property type="protein sequence ID" value="MBC3833365.1"/>
    <property type="molecule type" value="Genomic_DNA"/>
</dbReference>
<reference evidence="2 3" key="1">
    <citation type="submission" date="2020-08" db="EMBL/GenBank/DDBJ databases">
        <title>Novel species isolated from subtropical streams in China.</title>
        <authorList>
            <person name="Lu H."/>
        </authorList>
    </citation>
    <scope>NUCLEOTIDE SEQUENCE [LARGE SCALE GENOMIC DNA]</scope>
    <source>
        <strain evidence="2 3">KCTC 52442</strain>
    </source>
</reference>
<gene>
    <name evidence="2" type="ORF">H8K33_17780</name>
</gene>
<dbReference type="Pfam" id="PF18593">
    <property type="entry name" value="CdiI_2"/>
    <property type="match status" value="1"/>
</dbReference>
<dbReference type="InterPro" id="IPR041129">
    <property type="entry name" value="CdiI_2"/>
</dbReference>
<organism evidence="2 3">
    <name type="scientific">Undibacterium amnicola</name>
    <dbReference type="NCBI Taxonomy" id="1834038"/>
    <lineage>
        <taxon>Bacteria</taxon>
        <taxon>Pseudomonadati</taxon>
        <taxon>Pseudomonadota</taxon>
        <taxon>Betaproteobacteria</taxon>
        <taxon>Burkholderiales</taxon>
        <taxon>Oxalobacteraceae</taxon>
        <taxon>Undibacterium</taxon>
    </lineage>
</organism>
<sequence>MPHSDEELEQFFGAYFHQDWALDDSTWKGVALQYAKDSGTLLTELVAEKVERLSSLVILDNELNEILQSFGCYYWPGSSAGYRSWLKELSAYLFELSENGSLMIDGVTRQH</sequence>
<dbReference type="Proteomes" id="UP000643610">
    <property type="component" value="Unassembled WGS sequence"/>
</dbReference>
<evidence type="ECO:0000313" key="2">
    <source>
        <dbReference type="EMBL" id="MBC3833365.1"/>
    </source>
</evidence>
<name>A0ABR6XV69_9BURK</name>
<comment type="caution">
    <text evidence="2">The sequence shown here is derived from an EMBL/GenBank/DDBJ whole genome shotgun (WGS) entry which is preliminary data.</text>
</comment>
<evidence type="ECO:0000313" key="3">
    <source>
        <dbReference type="Proteomes" id="UP000643610"/>
    </source>
</evidence>
<evidence type="ECO:0000259" key="1">
    <source>
        <dbReference type="Pfam" id="PF18593"/>
    </source>
</evidence>
<accession>A0ABR6XV69</accession>
<proteinExistence type="predicted"/>
<keyword evidence="3" id="KW-1185">Reference proteome</keyword>
<dbReference type="RefSeq" id="WP_186892411.1">
    <property type="nucleotide sequence ID" value="NZ_JACOFU010000009.1"/>
</dbReference>
<protein>
    <recommendedName>
        <fullName evidence="1">CdiI immunity protein domain-containing protein</fullName>
    </recommendedName>
</protein>
<feature type="domain" description="CdiI immunity protein" evidence="1">
    <location>
        <begin position="6"/>
        <end position="91"/>
    </location>
</feature>